<keyword evidence="1" id="KW-0472">Membrane</keyword>
<organism evidence="2 3">
    <name type="scientific">Microbacterium ginsengiterrae</name>
    <dbReference type="NCBI Taxonomy" id="546115"/>
    <lineage>
        <taxon>Bacteria</taxon>
        <taxon>Bacillati</taxon>
        <taxon>Actinomycetota</taxon>
        <taxon>Actinomycetes</taxon>
        <taxon>Micrococcales</taxon>
        <taxon>Microbacteriaceae</taxon>
        <taxon>Microbacterium</taxon>
    </lineage>
</organism>
<reference evidence="2 3" key="1">
    <citation type="submission" date="2020-08" db="EMBL/GenBank/DDBJ databases">
        <title>Sequencing the genomes of 1000 actinobacteria strains.</title>
        <authorList>
            <person name="Klenk H.-P."/>
        </authorList>
    </citation>
    <scope>NUCLEOTIDE SEQUENCE [LARGE SCALE GENOMIC DNA]</scope>
    <source>
        <strain evidence="2 3">DSM 24823</strain>
    </source>
</reference>
<keyword evidence="1" id="KW-0812">Transmembrane</keyword>
<evidence type="ECO:0000313" key="3">
    <source>
        <dbReference type="Proteomes" id="UP000517712"/>
    </source>
</evidence>
<keyword evidence="1" id="KW-1133">Transmembrane helix</keyword>
<feature type="transmembrane region" description="Helical" evidence="1">
    <location>
        <begin position="378"/>
        <end position="395"/>
    </location>
</feature>
<evidence type="ECO:0008006" key="4">
    <source>
        <dbReference type="Google" id="ProtNLM"/>
    </source>
</evidence>
<dbReference type="Proteomes" id="UP000517712">
    <property type="component" value="Unassembled WGS sequence"/>
</dbReference>
<dbReference type="EMBL" id="JACHMU010000001">
    <property type="protein sequence ID" value="MBB5741793.1"/>
    <property type="molecule type" value="Genomic_DNA"/>
</dbReference>
<evidence type="ECO:0000256" key="1">
    <source>
        <dbReference type="SAM" id="Phobius"/>
    </source>
</evidence>
<comment type="caution">
    <text evidence="2">The sequence shown here is derived from an EMBL/GenBank/DDBJ whole genome shotgun (WGS) entry which is preliminary data.</text>
</comment>
<keyword evidence="3" id="KW-1185">Reference proteome</keyword>
<feature type="transmembrane region" description="Helical" evidence="1">
    <location>
        <begin position="313"/>
        <end position="335"/>
    </location>
</feature>
<accession>A0A7W9FBT9</accession>
<feature type="transmembrane region" description="Helical" evidence="1">
    <location>
        <begin position="231"/>
        <end position="257"/>
    </location>
</feature>
<dbReference type="AlphaFoldDB" id="A0A7W9FBT9"/>
<feature type="transmembrane region" description="Helical" evidence="1">
    <location>
        <begin position="263"/>
        <end position="281"/>
    </location>
</feature>
<gene>
    <name evidence="2" type="ORF">HD600_000290</name>
</gene>
<protein>
    <recommendedName>
        <fullName evidence="4">Integral membrane protein</fullName>
    </recommendedName>
</protein>
<feature type="transmembrane region" description="Helical" evidence="1">
    <location>
        <begin position="34"/>
        <end position="56"/>
    </location>
</feature>
<proteinExistence type="predicted"/>
<dbReference type="RefSeq" id="WP_184281069.1">
    <property type="nucleotide sequence ID" value="NZ_BAAAPG010000002.1"/>
</dbReference>
<evidence type="ECO:0000313" key="2">
    <source>
        <dbReference type="EMBL" id="MBB5741793.1"/>
    </source>
</evidence>
<feature type="transmembrane region" description="Helical" evidence="1">
    <location>
        <begin position="401"/>
        <end position="420"/>
    </location>
</feature>
<name>A0A7W9FBT9_9MICO</name>
<sequence>MDEVDELRLRIEGLERENERLRAPGTAGGRVRTAVAVVLITVGLLLAPVAALGSWARVQLVDTDRFVATFGPLAEDPEIQAFVAAEVTGAITAQLDVPQLVGEVFDGVRGLDLPPNAAAALGLLEGPAALGVQTLIGDVVDRIIASPTFADVWDGALRMTHAQAIAVIQGDPAGALRLAADGTLSLQLDTIVVRVKEELSARGIGIAELIPHIDREIPIVQAEALVLTRTVYVTAVTVGAWLPWLALLLLVAGIAVARRPVHAAAWTAALFAAVFALLAAAIGIGRTFFTGAMSSSVMPAAAADALFAQLTSALQSTAVALTILGAMIAVGSWLAGTTRPARTVRTTARRGADAVRAAGERRGFTTGRFGEIVDRWRPAIFVVIAVVAALLVFATRPLHPGAVIGIVIGAAVAFVLVELVRRPAPADALG</sequence>